<protein>
    <submittedName>
        <fullName evidence="5">Uncharacterized protein</fullName>
    </submittedName>
</protein>
<organism evidence="5 6">
    <name type="scientific">Lolium multiflorum</name>
    <name type="common">Italian ryegrass</name>
    <name type="synonym">Lolium perenne subsp. multiflorum</name>
    <dbReference type="NCBI Taxonomy" id="4521"/>
    <lineage>
        <taxon>Eukaryota</taxon>
        <taxon>Viridiplantae</taxon>
        <taxon>Streptophyta</taxon>
        <taxon>Embryophyta</taxon>
        <taxon>Tracheophyta</taxon>
        <taxon>Spermatophyta</taxon>
        <taxon>Magnoliopsida</taxon>
        <taxon>Liliopsida</taxon>
        <taxon>Poales</taxon>
        <taxon>Poaceae</taxon>
        <taxon>BOP clade</taxon>
        <taxon>Pooideae</taxon>
        <taxon>Poodae</taxon>
        <taxon>Poeae</taxon>
        <taxon>Poeae Chloroplast Group 2 (Poeae type)</taxon>
        <taxon>Loliodinae</taxon>
        <taxon>Loliinae</taxon>
        <taxon>Lolium</taxon>
    </lineage>
</organism>
<comment type="caution">
    <text evidence="5">The sequence shown here is derived from an EMBL/GenBank/DDBJ whole genome shotgun (WGS) entry which is preliminary data.</text>
</comment>
<dbReference type="PANTHER" id="PTHR31642:SF178">
    <property type="entry name" value="OMEGA-HYDROXYPALMITATE O-FERULOYL TRANSFERASE"/>
    <property type="match status" value="1"/>
</dbReference>
<keyword evidence="2" id="KW-0808">Transferase</keyword>
<keyword evidence="3" id="KW-0012">Acyltransferase</keyword>
<dbReference type="Gene3D" id="3.30.559.10">
    <property type="entry name" value="Chloramphenicol acetyltransferase-like domain"/>
    <property type="match status" value="2"/>
</dbReference>
<dbReference type="InterPro" id="IPR050317">
    <property type="entry name" value="Plant_Fungal_Acyltransferase"/>
</dbReference>
<dbReference type="Pfam" id="PF02458">
    <property type="entry name" value="Transferase"/>
    <property type="match status" value="1"/>
</dbReference>
<evidence type="ECO:0000313" key="5">
    <source>
        <dbReference type="EMBL" id="KAK1697385.1"/>
    </source>
</evidence>
<feature type="compositionally biased region" description="Low complexity" evidence="4">
    <location>
        <begin position="510"/>
        <end position="523"/>
    </location>
</feature>
<gene>
    <name evidence="5" type="ORF">QYE76_014082</name>
</gene>
<accession>A0AAD8X6G9</accession>
<evidence type="ECO:0000256" key="1">
    <source>
        <dbReference type="ARBA" id="ARBA00009861"/>
    </source>
</evidence>
<dbReference type="AlphaFoldDB" id="A0AAD8X6G9"/>
<evidence type="ECO:0000256" key="3">
    <source>
        <dbReference type="ARBA" id="ARBA00023315"/>
    </source>
</evidence>
<dbReference type="InterPro" id="IPR023213">
    <property type="entry name" value="CAT-like_dom_sf"/>
</dbReference>
<dbReference type="EMBL" id="JAUUTY010000001">
    <property type="protein sequence ID" value="KAK1697385.1"/>
    <property type="molecule type" value="Genomic_DNA"/>
</dbReference>
<proteinExistence type="inferred from homology"/>
<sequence>MACGGSAVQVVSRRLVKASYPSIEPHVLAFSNLDLFSNAVQGSVICVYPKPAGASDFNAVVATFEAHLPRYLNYFYPMAGRIVVDPSSGVPELHCYNQGAELVVGNAGVELWSLDWGLSEGSLKRIQLPHAQEVALSVQLVSFTCGGFAVVWATNSLIGDGNVGAMLVRMWSELVRTGSISGGVPTHDRSVFGPRDPPTYGPSVAGMFMPWDHENEVNALTAEESFVERLYYVEERDITMLREKASSIESGVPTRVQALSAYLWMALAGIVGTSTKMLNEEERRCRMLWWIDGRQRFSAPELRASLRDYAGTVTSYVVGDAAVGAVVGKPLAGVADMVREAITSVDYDELYQQMVDWMEVHKFLERSTFGLGSPTLAQTFWSSFPGDTDFGFGEAALSMPVHASLRRLCSGFICISAKPADPGTWILSAFIWPRLAAALESDEQRIFKPLTAEYLGLTRGNWQVPAASRHQTSALNSYANSFPPRVASSRRPGGENPNSRRRRSFPLRPPSSSLPEAPPGLARDAGDGGGGDLAPGSPRGVYMEELRAGFAMAGAAARFFLRRRWRAWIRCGLGRSRPATPSVGARDLRAAALIWWCGDSGSAASGVRGCGLASAAVWAARSRRVLALARGPLGGRRRQI</sequence>
<dbReference type="PANTHER" id="PTHR31642">
    <property type="entry name" value="TRICHOTHECENE 3-O-ACETYLTRANSFERASE"/>
    <property type="match status" value="1"/>
</dbReference>
<evidence type="ECO:0000256" key="4">
    <source>
        <dbReference type="SAM" id="MobiDB-lite"/>
    </source>
</evidence>
<dbReference type="Proteomes" id="UP001231189">
    <property type="component" value="Unassembled WGS sequence"/>
</dbReference>
<feature type="region of interest" description="Disordered" evidence="4">
    <location>
        <begin position="479"/>
        <end position="536"/>
    </location>
</feature>
<evidence type="ECO:0000313" key="6">
    <source>
        <dbReference type="Proteomes" id="UP001231189"/>
    </source>
</evidence>
<comment type="similarity">
    <text evidence="1">Belongs to the plant acyltransferase family.</text>
</comment>
<dbReference type="GO" id="GO:0016747">
    <property type="term" value="F:acyltransferase activity, transferring groups other than amino-acyl groups"/>
    <property type="evidence" value="ECO:0007669"/>
    <property type="project" value="TreeGrafter"/>
</dbReference>
<keyword evidence="6" id="KW-1185">Reference proteome</keyword>
<name>A0AAD8X6G9_LOLMU</name>
<evidence type="ECO:0000256" key="2">
    <source>
        <dbReference type="ARBA" id="ARBA00022679"/>
    </source>
</evidence>
<reference evidence="5" key="1">
    <citation type="submission" date="2023-07" db="EMBL/GenBank/DDBJ databases">
        <title>A chromosome-level genome assembly of Lolium multiflorum.</title>
        <authorList>
            <person name="Chen Y."/>
            <person name="Copetti D."/>
            <person name="Kolliker R."/>
            <person name="Studer B."/>
        </authorList>
    </citation>
    <scope>NUCLEOTIDE SEQUENCE</scope>
    <source>
        <strain evidence="5">02402/16</strain>
        <tissue evidence="5">Leaf</tissue>
    </source>
</reference>